<comment type="caution">
    <text evidence="1">The sequence shown here is derived from an EMBL/GenBank/DDBJ whole genome shotgun (WGS) entry which is preliminary data.</text>
</comment>
<name>A0ACC1J831_9FUNG</name>
<organism evidence="1 2">
    <name type="scientific">Linderina macrospora</name>
    <dbReference type="NCBI Taxonomy" id="4868"/>
    <lineage>
        <taxon>Eukaryota</taxon>
        <taxon>Fungi</taxon>
        <taxon>Fungi incertae sedis</taxon>
        <taxon>Zoopagomycota</taxon>
        <taxon>Kickxellomycotina</taxon>
        <taxon>Kickxellomycetes</taxon>
        <taxon>Kickxellales</taxon>
        <taxon>Kickxellaceae</taxon>
        <taxon>Linderina</taxon>
    </lineage>
</organism>
<sequence>MLEDEAHRDIVCWGYEGDSFVVKDPNEFSKFVLPQHFKHNNFASFVRQLNKYDFHKVKVTEENKRYGDEVTVNTTIFVQYEHERFADDI</sequence>
<protein>
    <submittedName>
        <fullName evidence="1">Kinase-regulated stress-responsive transcription factor skn7</fullName>
    </submittedName>
</protein>
<evidence type="ECO:0000313" key="2">
    <source>
        <dbReference type="Proteomes" id="UP001150603"/>
    </source>
</evidence>
<keyword evidence="1" id="KW-0418">Kinase</keyword>
<keyword evidence="1" id="KW-0808">Transferase</keyword>
<keyword evidence="2" id="KW-1185">Reference proteome</keyword>
<gene>
    <name evidence="1" type="primary">SKN7</name>
    <name evidence="1" type="ORF">FBU59_003591</name>
</gene>
<dbReference type="Proteomes" id="UP001150603">
    <property type="component" value="Unassembled WGS sequence"/>
</dbReference>
<evidence type="ECO:0000313" key="1">
    <source>
        <dbReference type="EMBL" id="KAJ1941127.1"/>
    </source>
</evidence>
<reference evidence="1" key="1">
    <citation type="submission" date="2022-07" db="EMBL/GenBank/DDBJ databases">
        <title>Phylogenomic reconstructions and comparative analyses of Kickxellomycotina fungi.</title>
        <authorList>
            <person name="Reynolds N.K."/>
            <person name="Stajich J.E."/>
            <person name="Barry K."/>
            <person name="Grigoriev I.V."/>
            <person name="Crous P."/>
            <person name="Smith M.E."/>
        </authorList>
    </citation>
    <scope>NUCLEOTIDE SEQUENCE</scope>
    <source>
        <strain evidence="1">NRRL 5244</strain>
    </source>
</reference>
<accession>A0ACC1J831</accession>
<proteinExistence type="predicted"/>
<feature type="non-terminal residue" evidence="1">
    <location>
        <position position="89"/>
    </location>
</feature>
<dbReference type="EMBL" id="JANBPW010002346">
    <property type="protein sequence ID" value="KAJ1941127.1"/>
    <property type="molecule type" value="Genomic_DNA"/>
</dbReference>